<dbReference type="SUPFAM" id="SSF51445">
    <property type="entry name" value="(Trans)glycosidases"/>
    <property type="match status" value="1"/>
</dbReference>
<dbReference type="InterPro" id="IPR000490">
    <property type="entry name" value="Glyco_hydro_17"/>
</dbReference>
<dbReference type="EMBL" id="JAVIJP010000017">
    <property type="protein sequence ID" value="KAL3640792.1"/>
    <property type="molecule type" value="Genomic_DNA"/>
</dbReference>
<evidence type="ECO:0000256" key="1">
    <source>
        <dbReference type="ARBA" id="ARBA00008773"/>
    </source>
</evidence>
<comment type="similarity">
    <text evidence="1 4">Belongs to the glycosyl hydrolase 17 family.</text>
</comment>
<sequence>MNRFIPAMPLLVLLLLVTLNFSDAQVGVCNGMLGNNLPSPPDVVALYKQNNIQGMRLFDPHLPTLQALGGSDISVVLGVRNEDLESLGATQANADAWVQTNVKNFPTVKVKYIGVGNEISPLKSATFAPFVLPAMKNIATAISNAGLVGIKVSPVVSTEVLGTSYPPSAGAFAPAASTYMTDIVGFLVGNGAPLLVNIYPYFAYINNKAQISLDYALFRGDGVVAGGVKYQNLFSAILDAMYSAVEKSGGPNLEIVVTESGWPSAGGDTTTMDNAKSYYTGLVGHVKDGTPKRPGRAIETYLFAMFDENQKTPEYEKNFGVFTADKQPKYPINFS</sequence>
<evidence type="ECO:0000256" key="3">
    <source>
        <dbReference type="ARBA" id="ARBA00023295"/>
    </source>
</evidence>
<feature type="chain" id="PRO_5044794907" description="Glucan endo-1,3-beta-D-glucosidase" evidence="6">
    <location>
        <begin position="25"/>
        <end position="335"/>
    </location>
</feature>
<comment type="caution">
    <text evidence="7">The sequence shown here is derived from an EMBL/GenBank/DDBJ whole genome shotgun (WGS) entry which is preliminary data.</text>
</comment>
<dbReference type="Pfam" id="PF00332">
    <property type="entry name" value="Glyco_hydro_17"/>
    <property type="match status" value="1"/>
</dbReference>
<dbReference type="PANTHER" id="PTHR32227">
    <property type="entry name" value="GLUCAN ENDO-1,3-BETA-GLUCOSIDASE BG1-RELATED-RELATED"/>
    <property type="match status" value="1"/>
</dbReference>
<name>A0ABD3DGI6_9LAMI</name>
<dbReference type="GO" id="GO:0016798">
    <property type="term" value="F:hydrolase activity, acting on glycosyl bonds"/>
    <property type="evidence" value="ECO:0007669"/>
    <property type="project" value="UniProtKB-KW"/>
</dbReference>
<evidence type="ECO:0000256" key="4">
    <source>
        <dbReference type="RuleBase" id="RU004335"/>
    </source>
</evidence>
<evidence type="ECO:0000256" key="2">
    <source>
        <dbReference type="ARBA" id="ARBA00022801"/>
    </source>
</evidence>
<feature type="signal peptide" evidence="6">
    <location>
        <begin position="1"/>
        <end position="24"/>
    </location>
</feature>
<accession>A0ABD3DGI6</accession>
<dbReference type="Gene3D" id="3.20.20.80">
    <property type="entry name" value="Glycosidases"/>
    <property type="match status" value="1"/>
</dbReference>
<proteinExistence type="inferred from homology"/>
<evidence type="ECO:0000256" key="6">
    <source>
        <dbReference type="SAM" id="SignalP"/>
    </source>
</evidence>
<organism evidence="7 8">
    <name type="scientific">Castilleja foliolosa</name>
    <dbReference type="NCBI Taxonomy" id="1961234"/>
    <lineage>
        <taxon>Eukaryota</taxon>
        <taxon>Viridiplantae</taxon>
        <taxon>Streptophyta</taxon>
        <taxon>Embryophyta</taxon>
        <taxon>Tracheophyta</taxon>
        <taxon>Spermatophyta</taxon>
        <taxon>Magnoliopsida</taxon>
        <taxon>eudicotyledons</taxon>
        <taxon>Gunneridae</taxon>
        <taxon>Pentapetalae</taxon>
        <taxon>asterids</taxon>
        <taxon>lamiids</taxon>
        <taxon>Lamiales</taxon>
        <taxon>Orobanchaceae</taxon>
        <taxon>Pedicularideae</taxon>
        <taxon>Castillejinae</taxon>
        <taxon>Castilleja</taxon>
    </lineage>
</organism>
<keyword evidence="8" id="KW-1185">Reference proteome</keyword>
<dbReference type="PROSITE" id="PS00587">
    <property type="entry name" value="GLYCOSYL_HYDROL_F17"/>
    <property type="match status" value="1"/>
</dbReference>
<evidence type="ECO:0000256" key="5">
    <source>
        <dbReference type="RuleBase" id="RU004336"/>
    </source>
</evidence>
<keyword evidence="3 5" id="KW-0326">Glycosidase</keyword>
<dbReference type="AlphaFoldDB" id="A0ABD3DGI6"/>
<keyword evidence="2 5" id="KW-0378">Hydrolase</keyword>
<reference evidence="8" key="1">
    <citation type="journal article" date="2024" name="IScience">
        <title>Strigolactones Initiate the Formation of Haustorium-like Structures in Castilleja.</title>
        <authorList>
            <person name="Buerger M."/>
            <person name="Peterson D."/>
            <person name="Chory J."/>
        </authorList>
    </citation>
    <scope>NUCLEOTIDE SEQUENCE [LARGE SCALE GENOMIC DNA]</scope>
</reference>
<evidence type="ECO:0000313" key="8">
    <source>
        <dbReference type="Proteomes" id="UP001632038"/>
    </source>
</evidence>
<keyword evidence="6" id="KW-0732">Signal</keyword>
<dbReference type="InterPro" id="IPR017853">
    <property type="entry name" value="GH"/>
</dbReference>
<dbReference type="FunFam" id="3.20.20.80:FF:000010">
    <property type="entry name" value="glucan endo-1,3-beta-glucosidase, basic"/>
    <property type="match status" value="1"/>
</dbReference>
<evidence type="ECO:0000313" key="7">
    <source>
        <dbReference type="EMBL" id="KAL3640792.1"/>
    </source>
</evidence>
<protein>
    <recommendedName>
        <fullName evidence="9">Glucan endo-1,3-beta-D-glucosidase</fullName>
    </recommendedName>
</protein>
<evidence type="ECO:0008006" key="9">
    <source>
        <dbReference type="Google" id="ProtNLM"/>
    </source>
</evidence>
<dbReference type="Proteomes" id="UP001632038">
    <property type="component" value="Unassembled WGS sequence"/>
</dbReference>
<gene>
    <name evidence="7" type="ORF">CASFOL_015760</name>
</gene>
<dbReference type="InterPro" id="IPR044965">
    <property type="entry name" value="Glyco_hydro_17_plant"/>
</dbReference>